<proteinExistence type="predicted"/>
<comment type="caution">
    <text evidence="1">The sequence shown here is derived from an EMBL/GenBank/DDBJ whole genome shotgun (WGS) entry which is preliminary data.</text>
</comment>
<keyword evidence="2" id="KW-1185">Reference proteome</keyword>
<reference evidence="2" key="1">
    <citation type="journal article" date="2019" name="Int. J. Syst. Evol. Microbiol.">
        <title>The Global Catalogue of Microorganisms (GCM) 10K type strain sequencing project: providing services to taxonomists for standard genome sequencing and annotation.</title>
        <authorList>
            <consortium name="The Broad Institute Genomics Platform"/>
            <consortium name="The Broad Institute Genome Sequencing Center for Infectious Disease"/>
            <person name="Wu L."/>
            <person name="Ma J."/>
        </authorList>
    </citation>
    <scope>NUCLEOTIDE SEQUENCE [LARGE SCALE GENOMIC DNA]</scope>
    <source>
        <strain evidence="2">JCM 16373</strain>
    </source>
</reference>
<dbReference type="EMBL" id="BAAARJ010000004">
    <property type="protein sequence ID" value="GAA2603127.1"/>
    <property type="molecule type" value="Genomic_DNA"/>
</dbReference>
<accession>A0ABP6CAB7</accession>
<sequence>MTQSVSRYSRTGSPGVSRIAQANTIGHGDLLSRCAADHTVGHGDSCPPVLFRWFYVHAGTPVNAVTTGSSALTISSPTVRKYGIGAP</sequence>
<evidence type="ECO:0000313" key="2">
    <source>
        <dbReference type="Proteomes" id="UP001501447"/>
    </source>
</evidence>
<name>A0ABP6CAB7_9ACTN</name>
<organism evidence="1 2">
    <name type="scientific">Streptomyces axinellae</name>
    <dbReference type="NCBI Taxonomy" id="552788"/>
    <lineage>
        <taxon>Bacteria</taxon>
        <taxon>Bacillati</taxon>
        <taxon>Actinomycetota</taxon>
        <taxon>Actinomycetes</taxon>
        <taxon>Kitasatosporales</taxon>
        <taxon>Streptomycetaceae</taxon>
        <taxon>Streptomyces</taxon>
    </lineage>
</organism>
<protein>
    <submittedName>
        <fullName evidence="1">Uncharacterized protein</fullName>
    </submittedName>
</protein>
<gene>
    <name evidence="1" type="ORF">GCM10009863_15820</name>
</gene>
<evidence type="ECO:0000313" key="1">
    <source>
        <dbReference type="EMBL" id="GAA2603127.1"/>
    </source>
</evidence>
<dbReference type="Proteomes" id="UP001501447">
    <property type="component" value="Unassembled WGS sequence"/>
</dbReference>